<protein>
    <submittedName>
        <fullName evidence="2">Putative membrane protein</fullName>
    </submittedName>
</protein>
<organism evidence="2 3">
    <name type="scientific">Sulfurihydrogenibium azorense (strain DSM 15241 / OCM 825 / Az-Fu1)</name>
    <dbReference type="NCBI Taxonomy" id="204536"/>
    <lineage>
        <taxon>Bacteria</taxon>
        <taxon>Pseudomonadati</taxon>
        <taxon>Aquificota</taxon>
        <taxon>Aquificia</taxon>
        <taxon>Aquificales</taxon>
        <taxon>Hydrogenothermaceae</taxon>
        <taxon>Sulfurihydrogenibium</taxon>
    </lineage>
</organism>
<accession>C1DVV6</accession>
<feature type="transmembrane region" description="Helical" evidence="1">
    <location>
        <begin position="182"/>
        <end position="199"/>
    </location>
</feature>
<keyword evidence="3" id="KW-1185">Reference proteome</keyword>
<keyword evidence="1" id="KW-0812">Transmembrane</keyword>
<evidence type="ECO:0000256" key="1">
    <source>
        <dbReference type="SAM" id="Phobius"/>
    </source>
</evidence>
<feature type="transmembrane region" description="Helical" evidence="1">
    <location>
        <begin position="97"/>
        <end position="121"/>
    </location>
</feature>
<keyword evidence="1" id="KW-1133">Transmembrane helix</keyword>
<feature type="transmembrane region" description="Helical" evidence="1">
    <location>
        <begin position="7"/>
        <end position="32"/>
    </location>
</feature>
<dbReference type="RefSeq" id="WP_012673809.1">
    <property type="nucleotide sequence ID" value="NC_012438.1"/>
</dbReference>
<sequence length="389" mass="44391">MKSKENWLIVLFAAAYISISLFTALIVLFLVYEIFKIVKRQLTINGELKLSLFMIITPSLISTAVYGNLKEFTGVLSQTFFNISYFAKDMFNPTERLFYKVNLTIVIFCTVEAVITVFNYYRGLEQPIWGGVFEIGIVFSLGSLSAFVMFLLEKDKLKKGVYLILFLIFTFLVFYTGKRNPILGIFFSYVVLFVVLLRFSHVGKKVLYALSGLFFVVVLAGTYVAFEKFPKYKILLEAVFTGKTLSEGELNEFSSARWEIGKKGLEVIRKDFENKNILPILIGHGYNAGARLDPPSPVGRSYESIFLISEFINIGLIGLLGLIFLMYKYFKFVLFTKLQSKDQIVALPFLVFPTYFLVGGIFSGIWDAILPLYFLMFGIAENYFKGQNR</sequence>
<dbReference type="HOGENOM" id="CLU_696087_0_0_0"/>
<feature type="transmembrane region" description="Helical" evidence="1">
    <location>
        <begin position="159"/>
        <end position="176"/>
    </location>
</feature>
<proteinExistence type="predicted"/>
<dbReference type="Proteomes" id="UP000001369">
    <property type="component" value="Chromosome"/>
</dbReference>
<keyword evidence="1" id="KW-0472">Membrane</keyword>
<reference evidence="2 3" key="1">
    <citation type="journal article" date="2009" name="J. Bacteriol.">
        <title>Complete and draft genome sequences of six members of the Aquificales.</title>
        <authorList>
            <person name="Reysenbach A.L."/>
            <person name="Hamamura N."/>
            <person name="Podar M."/>
            <person name="Griffiths E."/>
            <person name="Ferreira S."/>
            <person name="Hochstein R."/>
            <person name="Heidelberg J."/>
            <person name="Johnson J."/>
            <person name="Mead D."/>
            <person name="Pohorille A."/>
            <person name="Sarmiento M."/>
            <person name="Schweighofer K."/>
            <person name="Seshadri R."/>
            <person name="Voytek M.A."/>
        </authorList>
    </citation>
    <scope>NUCLEOTIDE SEQUENCE [LARGE SCALE GENOMIC DNA]</scope>
    <source>
        <strain evidence="3">Az-Fu1 / DSM 15241 / OCM 825</strain>
    </source>
</reference>
<name>C1DVV6_SULAA</name>
<feature type="transmembrane region" description="Helical" evidence="1">
    <location>
        <begin position="206"/>
        <end position="226"/>
    </location>
</feature>
<dbReference type="eggNOG" id="ENOG5033X6M">
    <property type="taxonomic scope" value="Bacteria"/>
</dbReference>
<dbReference type="EMBL" id="CP001229">
    <property type="protein sequence ID" value="ACN98485.1"/>
    <property type="molecule type" value="Genomic_DNA"/>
</dbReference>
<evidence type="ECO:0000313" key="3">
    <source>
        <dbReference type="Proteomes" id="UP000001369"/>
    </source>
</evidence>
<feature type="transmembrane region" description="Helical" evidence="1">
    <location>
        <begin position="305"/>
        <end position="325"/>
    </location>
</feature>
<dbReference type="AlphaFoldDB" id="C1DVV6"/>
<feature type="transmembrane region" description="Helical" evidence="1">
    <location>
        <begin position="127"/>
        <end position="152"/>
    </location>
</feature>
<feature type="transmembrane region" description="Helical" evidence="1">
    <location>
        <begin position="345"/>
        <end position="362"/>
    </location>
</feature>
<evidence type="ECO:0000313" key="2">
    <source>
        <dbReference type="EMBL" id="ACN98485.1"/>
    </source>
</evidence>
<dbReference type="STRING" id="204536.SULAZ_1275"/>
<gene>
    <name evidence="2" type="ordered locus">SULAZ_1275</name>
</gene>
<dbReference type="OrthoDB" id="10596at2"/>
<dbReference type="KEGG" id="saf:SULAZ_1275"/>